<protein>
    <recommendedName>
        <fullName evidence="6">O-antigen ligase-related domain-containing protein</fullName>
    </recommendedName>
</protein>
<evidence type="ECO:0000256" key="2">
    <source>
        <dbReference type="ARBA" id="ARBA00022692"/>
    </source>
</evidence>
<feature type="transmembrane region" description="Helical" evidence="5">
    <location>
        <begin position="296"/>
        <end position="319"/>
    </location>
</feature>
<evidence type="ECO:0000259" key="6">
    <source>
        <dbReference type="Pfam" id="PF04932"/>
    </source>
</evidence>
<evidence type="ECO:0000313" key="7">
    <source>
        <dbReference type="EMBL" id="PNY79949.1"/>
    </source>
</evidence>
<proteinExistence type="predicted"/>
<dbReference type="Proteomes" id="UP000236379">
    <property type="component" value="Unassembled WGS sequence"/>
</dbReference>
<keyword evidence="4 5" id="KW-0472">Membrane</keyword>
<evidence type="ECO:0000313" key="8">
    <source>
        <dbReference type="Proteomes" id="UP000236379"/>
    </source>
</evidence>
<dbReference type="AlphaFoldDB" id="A0A2K3UTT4"/>
<dbReference type="GO" id="GO:0016020">
    <property type="term" value="C:membrane"/>
    <property type="evidence" value="ECO:0007669"/>
    <property type="project" value="UniProtKB-SubCell"/>
</dbReference>
<comment type="caution">
    <text evidence="7">The sequence shown here is derived from an EMBL/GenBank/DDBJ whole genome shotgun (WGS) entry which is preliminary data.</text>
</comment>
<organism evidence="7 8">
    <name type="scientific">Deinococcus koreensis</name>
    <dbReference type="NCBI Taxonomy" id="2054903"/>
    <lineage>
        <taxon>Bacteria</taxon>
        <taxon>Thermotogati</taxon>
        <taxon>Deinococcota</taxon>
        <taxon>Deinococci</taxon>
        <taxon>Deinococcales</taxon>
        <taxon>Deinococcaceae</taxon>
        <taxon>Deinococcus</taxon>
    </lineage>
</organism>
<feature type="domain" description="O-antigen ligase-related" evidence="6">
    <location>
        <begin position="83"/>
        <end position="234"/>
    </location>
</feature>
<feature type="transmembrane region" description="Helical" evidence="5">
    <location>
        <begin position="20"/>
        <end position="43"/>
    </location>
</feature>
<name>A0A2K3UTT4_9DEIO</name>
<evidence type="ECO:0000256" key="3">
    <source>
        <dbReference type="ARBA" id="ARBA00022989"/>
    </source>
</evidence>
<dbReference type="InterPro" id="IPR051533">
    <property type="entry name" value="WaaL-like"/>
</dbReference>
<keyword evidence="8" id="KW-1185">Reference proteome</keyword>
<accession>A0A2K3UTT4</accession>
<feature type="transmembrane region" description="Helical" evidence="5">
    <location>
        <begin position="119"/>
        <end position="136"/>
    </location>
</feature>
<dbReference type="InterPro" id="IPR007016">
    <property type="entry name" value="O-antigen_ligase-rel_domated"/>
</dbReference>
<dbReference type="EMBL" id="PPPD01000002">
    <property type="protein sequence ID" value="PNY79949.1"/>
    <property type="molecule type" value="Genomic_DNA"/>
</dbReference>
<gene>
    <name evidence="7" type="ORF">CVO96_18295</name>
</gene>
<feature type="transmembrane region" description="Helical" evidence="5">
    <location>
        <begin position="83"/>
        <end position="112"/>
    </location>
</feature>
<reference evidence="7 8" key="1">
    <citation type="submission" date="2018-01" db="EMBL/GenBank/DDBJ databases">
        <title>Deinococcus koreensis sp. nov., a radiation-resistant bacterium isolated from river water.</title>
        <authorList>
            <person name="Choi A."/>
        </authorList>
    </citation>
    <scope>NUCLEOTIDE SEQUENCE [LARGE SCALE GENOMIC DNA]</scope>
    <source>
        <strain evidence="7 8">SJW1-2</strain>
    </source>
</reference>
<dbReference type="PANTHER" id="PTHR37422">
    <property type="entry name" value="TEICHURONIC ACID BIOSYNTHESIS PROTEIN TUAE"/>
    <property type="match status" value="1"/>
</dbReference>
<evidence type="ECO:0000256" key="1">
    <source>
        <dbReference type="ARBA" id="ARBA00004141"/>
    </source>
</evidence>
<feature type="transmembrane region" description="Helical" evidence="5">
    <location>
        <begin position="55"/>
        <end position="77"/>
    </location>
</feature>
<evidence type="ECO:0000256" key="5">
    <source>
        <dbReference type="SAM" id="Phobius"/>
    </source>
</evidence>
<dbReference type="Pfam" id="PF04932">
    <property type="entry name" value="Wzy_C"/>
    <property type="match status" value="1"/>
</dbReference>
<keyword evidence="3 5" id="KW-1133">Transmembrane helix</keyword>
<sequence length="427" mass="46536">MFGLMGVGVALGSSEQFKQITFGLAVVFVTAVAYSLSVGADIFTSRLGHPYMTSTTLGIAGAFGIWIALFTTGKLLWKIPFGILGMIIVLLSGSRGSFIAAVLGCIVGSFVYRNRRMNLVIIVGLGILAGTIYIGNRVNFIAIDRLNSVDTTGRDIVWYNTLTVIQSQPWAGVGSYRLGKYLSPSINDCTTFVGFDGRSAECSNIVTRLGNPWQIAHNGVLHQLAETGFVGLMGLTALLGYALFNAALRGDRLILSILIGIIFASINDNTLIVPSPFFAELFWIAVGIAIKNGEVFAFADLLIGFISVIILSTPILYNLSTSSRYSVVKLMYINAPKHVRIGNKYTVVSKFYLMPGQYRVVLFSCSTYCINAGVTNFTALSNNSDMIFVSGNILNEKSQLIRLRLYNLKSSWDINPVAEKIWKVDVE</sequence>
<feature type="transmembrane region" description="Helical" evidence="5">
    <location>
        <begin position="229"/>
        <end position="248"/>
    </location>
</feature>
<keyword evidence="2 5" id="KW-0812">Transmembrane</keyword>
<dbReference type="PANTHER" id="PTHR37422:SF13">
    <property type="entry name" value="LIPOPOLYSACCHARIDE BIOSYNTHESIS PROTEIN PA4999-RELATED"/>
    <property type="match status" value="1"/>
</dbReference>
<evidence type="ECO:0000256" key="4">
    <source>
        <dbReference type="ARBA" id="ARBA00023136"/>
    </source>
</evidence>
<comment type="subcellular location">
    <subcellularLocation>
        <location evidence="1">Membrane</location>
        <topology evidence="1">Multi-pass membrane protein</topology>
    </subcellularLocation>
</comment>